<evidence type="ECO:0000313" key="1">
    <source>
        <dbReference type="EMBL" id="VAW22174.1"/>
    </source>
</evidence>
<dbReference type="EMBL" id="UOEO01000198">
    <property type="protein sequence ID" value="VAW22174.1"/>
    <property type="molecule type" value="Genomic_DNA"/>
</dbReference>
<dbReference type="InterPro" id="IPR008972">
    <property type="entry name" value="Cupredoxin"/>
</dbReference>
<dbReference type="AlphaFoldDB" id="A0A3B0UPX0"/>
<name>A0A3B0UPX0_9ZZZZ</name>
<protein>
    <submittedName>
        <fullName evidence="1">Copper-containing nitrite reductase</fullName>
        <ecNumber evidence="1">1.7.2.1</ecNumber>
    </submittedName>
</protein>
<organism evidence="1">
    <name type="scientific">hydrothermal vent metagenome</name>
    <dbReference type="NCBI Taxonomy" id="652676"/>
    <lineage>
        <taxon>unclassified sequences</taxon>
        <taxon>metagenomes</taxon>
        <taxon>ecological metagenomes</taxon>
    </lineage>
</organism>
<reference evidence="1" key="1">
    <citation type="submission" date="2018-06" db="EMBL/GenBank/DDBJ databases">
        <authorList>
            <person name="Zhirakovskaya E."/>
        </authorList>
    </citation>
    <scope>NUCLEOTIDE SEQUENCE</scope>
</reference>
<dbReference type="GO" id="GO:0050421">
    <property type="term" value="F:nitrite reductase (NO-forming) activity"/>
    <property type="evidence" value="ECO:0007669"/>
    <property type="project" value="UniProtKB-EC"/>
</dbReference>
<keyword evidence="1" id="KW-0560">Oxidoreductase</keyword>
<feature type="non-terminal residue" evidence="1">
    <location>
        <position position="1"/>
    </location>
</feature>
<proteinExistence type="predicted"/>
<dbReference type="SUPFAM" id="SSF49503">
    <property type="entry name" value="Cupredoxins"/>
    <property type="match status" value="1"/>
</dbReference>
<gene>
    <name evidence="1" type="ORF">MNBD_ALPHA12-1309</name>
</gene>
<dbReference type="Gene3D" id="2.60.40.420">
    <property type="entry name" value="Cupredoxins - blue copper proteins"/>
    <property type="match status" value="1"/>
</dbReference>
<sequence length="55" mass="5890">GSAGAAVYTFRQPGLYVYLNHNLIEAVMLGAAAHFKVAGDWNDKLMKQVVAPTAI</sequence>
<dbReference type="EC" id="1.7.2.1" evidence="1"/>
<accession>A0A3B0UPX0</accession>